<evidence type="ECO:0000313" key="3">
    <source>
        <dbReference type="Proteomes" id="UP000235392"/>
    </source>
</evidence>
<dbReference type="EMBL" id="PGCI01000256">
    <property type="protein sequence ID" value="PLW31946.1"/>
    <property type="molecule type" value="Genomic_DNA"/>
</dbReference>
<feature type="region of interest" description="Disordered" evidence="1">
    <location>
        <begin position="1"/>
        <end position="111"/>
    </location>
</feature>
<evidence type="ECO:0000256" key="1">
    <source>
        <dbReference type="SAM" id="MobiDB-lite"/>
    </source>
</evidence>
<sequence length="458" mass="50552">MSTRQTNPGIPVPITDPEAILRAARAEQRRIKRVAAHHTSEAAALPTVPTPDIAHPPTPIEVPSDWPNSAAQPMDPPNNSTPQEGASIPTADSLASSSHQPDTKDKGHEFLTPPISHEQYMQFILEAQHRSIIQAEADRAAAATRMARLEEALLLMSMKQEEPPKPPWPTTPPSGRIDLQRFRMTDRPLSTDQALLEVAKGRTDLLCGERRYPRQGLDPCGREPDSGNQHHHLVREWLRLGWLDFCAKLIKFVLPPSWHTTLRHRLHDLSMGDSESFASFSTRARTLQSILNFEQHTTTNFAIAEAIIFGLPKEVKALVNNFCLLRADPFDYSEFESDVQGYFDNLPKRTTAHSRAPAAQSSSSAPSGPCPSREEVVWRIHAYLDSQGRCHFCKKTCGSSPGTCKGPLDQAYVEIPDSFKAPPKPADYKPPKASSPPSTGAGKPTQAQAGRPSGRQHL</sequence>
<feature type="compositionally biased region" description="Polar residues" evidence="1">
    <location>
        <begin position="66"/>
        <end position="84"/>
    </location>
</feature>
<feature type="region of interest" description="Disordered" evidence="1">
    <location>
        <begin position="415"/>
        <end position="458"/>
    </location>
</feature>
<dbReference type="AlphaFoldDB" id="A0A2N5U2G9"/>
<proteinExistence type="predicted"/>
<organism evidence="2 3">
    <name type="scientific">Puccinia coronata f. sp. avenae</name>
    <dbReference type="NCBI Taxonomy" id="200324"/>
    <lineage>
        <taxon>Eukaryota</taxon>
        <taxon>Fungi</taxon>
        <taxon>Dikarya</taxon>
        <taxon>Basidiomycota</taxon>
        <taxon>Pucciniomycotina</taxon>
        <taxon>Pucciniomycetes</taxon>
        <taxon>Pucciniales</taxon>
        <taxon>Pucciniaceae</taxon>
        <taxon>Puccinia</taxon>
    </lineage>
</organism>
<accession>A0A2N5U2G9</accession>
<reference evidence="2 3" key="1">
    <citation type="submission" date="2017-11" db="EMBL/GenBank/DDBJ databases">
        <title>De novo assembly and phasing of dikaryotic genomes from two isolates of Puccinia coronata f. sp. avenae, the causal agent of oat crown rust.</title>
        <authorList>
            <person name="Miller M.E."/>
            <person name="Zhang Y."/>
            <person name="Omidvar V."/>
            <person name="Sperschneider J."/>
            <person name="Schwessinger B."/>
            <person name="Raley C."/>
            <person name="Palmer J.M."/>
            <person name="Garnica D."/>
            <person name="Upadhyaya N."/>
            <person name="Rathjen J."/>
            <person name="Taylor J.M."/>
            <person name="Park R.F."/>
            <person name="Dodds P.N."/>
            <person name="Hirsch C.D."/>
            <person name="Kianian S.F."/>
            <person name="Figueroa M."/>
        </authorList>
    </citation>
    <scope>NUCLEOTIDE SEQUENCE [LARGE SCALE GENOMIC DNA]</scope>
    <source>
        <strain evidence="2">12SD80</strain>
    </source>
</reference>
<evidence type="ECO:0008006" key="4">
    <source>
        <dbReference type="Google" id="ProtNLM"/>
    </source>
</evidence>
<name>A0A2N5U2G9_9BASI</name>
<dbReference type="Proteomes" id="UP000235392">
    <property type="component" value="Unassembled WGS sequence"/>
</dbReference>
<evidence type="ECO:0000313" key="2">
    <source>
        <dbReference type="EMBL" id="PLW31946.1"/>
    </source>
</evidence>
<protein>
    <recommendedName>
        <fullName evidence="4">Retrotransposon gag domain-containing protein</fullName>
    </recommendedName>
</protein>
<gene>
    <name evidence="2" type="ORF">PCASD_17309</name>
</gene>
<comment type="caution">
    <text evidence="2">The sequence shown here is derived from an EMBL/GenBank/DDBJ whole genome shotgun (WGS) entry which is preliminary data.</text>
</comment>